<evidence type="ECO:0000256" key="1">
    <source>
        <dbReference type="SAM" id="MobiDB-lite"/>
    </source>
</evidence>
<dbReference type="GO" id="GO:0016791">
    <property type="term" value="F:phosphatase activity"/>
    <property type="evidence" value="ECO:0007669"/>
    <property type="project" value="TreeGrafter"/>
</dbReference>
<dbReference type="NCBIfam" id="TIGR01484">
    <property type="entry name" value="HAD-SF-IIB"/>
    <property type="match status" value="1"/>
</dbReference>
<name>A0A2S8BSJ8_9MYCO</name>
<dbReference type="PANTHER" id="PTHR10000:SF8">
    <property type="entry name" value="HAD SUPERFAMILY HYDROLASE-LIKE, TYPE 3"/>
    <property type="match status" value="1"/>
</dbReference>
<feature type="region of interest" description="Disordered" evidence="1">
    <location>
        <begin position="102"/>
        <end position="131"/>
    </location>
</feature>
<dbReference type="Proteomes" id="UP000238296">
    <property type="component" value="Unassembled WGS sequence"/>
</dbReference>
<dbReference type="GO" id="GO:0005829">
    <property type="term" value="C:cytosol"/>
    <property type="evidence" value="ECO:0007669"/>
    <property type="project" value="TreeGrafter"/>
</dbReference>
<dbReference type="GO" id="GO:0000287">
    <property type="term" value="F:magnesium ion binding"/>
    <property type="evidence" value="ECO:0007669"/>
    <property type="project" value="TreeGrafter"/>
</dbReference>
<dbReference type="InterPro" id="IPR023214">
    <property type="entry name" value="HAD_sf"/>
</dbReference>
<dbReference type="EC" id="3.1.3.-" evidence="2"/>
<proteinExistence type="predicted"/>
<organism evidence="2 3">
    <name type="scientific">Mycobacterium talmoniae</name>
    <dbReference type="NCBI Taxonomy" id="1858794"/>
    <lineage>
        <taxon>Bacteria</taxon>
        <taxon>Bacillati</taxon>
        <taxon>Actinomycetota</taxon>
        <taxon>Actinomycetes</taxon>
        <taxon>Mycobacteriales</taxon>
        <taxon>Mycobacteriaceae</taxon>
        <taxon>Mycobacterium</taxon>
    </lineage>
</organism>
<sequence>MTLPALIASDVDGTLLDDDESISPRTRAAVHAAVAGGAQFLLATGRPPRWIRPVVDALGFAPMAVCANGAVIYDPATDRVVSARTLSAEVLGELAEIAGRVSPRRRAGRRADRRERPRRGHPQFVSSPGYEHAWLNPDNTEVSVDDLLSAPAIKLLIRKAGATSAEMAAALAGHVGGAGDITYSTNNGLIEIVPAGISKATGVQEIAGPRGIADEEVVAFGDMPNDLPMLRWAGHGVAMGNAHPDVLAAANEVTAANTDDGLAPVLERWWL</sequence>
<comment type="caution">
    <text evidence="2">The sequence shown here is derived from an EMBL/GenBank/DDBJ whole genome shotgun (WGS) entry which is preliminary data.</text>
</comment>
<protein>
    <submittedName>
        <fullName evidence="2">5-amino-6-(5-phospho-D-ribitylamino)uracil phosphatase YitU</fullName>
        <ecNumber evidence="2">3.1.3.-</ecNumber>
    </submittedName>
</protein>
<reference evidence="2 3" key="1">
    <citation type="journal article" date="2017" name="Int. J. Syst. Evol. Microbiol.">
        <title>Mycobacterium talmoniae sp. nov., a slowly growing mycobacterium isolated from human respiratory samples.</title>
        <authorList>
            <person name="Davidson R.M."/>
            <person name="DeGroote M.A."/>
            <person name="Marola J.L."/>
            <person name="Buss S."/>
            <person name="Jones V."/>
            <person name="McNeil M.R."/>
            <person name="Freifeld A.G."/>
            <person name="Elaine Epperson L."/>
            <person name="Hasan N.A."/>
            <person name="Jackson M."/>
            <person name="Iwen P.C."/>
            <person name="Salfinger M."/>
            <person name="Strong M."/>
        </authorList>
    </citation>
    <scope>NUCLEOTIDE SEQUENCE [LARGE SCALE GENOMIC DNA]</scope>
    <source>
        <strain evidence="2 3">ATCC BAA-2683</strain>
    </source>
</reference>
<accession>A0A2S8BSJ8</accession>
<dbReference type="Gene3D" id="3.40.50.1000">
    <property type="entry name" value="HAD superfamily/HAD-like"/>
    <property type="match status" value="1"/>
</dbReference>
<dbReference type="Pfam" id="PF08282">
    <property type="entry name" value="Hydrolase_3"/>
    <property type="match status" value="1"/>
</dbReference>
<dbReference type="InterPro" id="IPR006379">
    <property type="entry name" value="HAD-SF_hydro_IIB"/>
</dbReference>
<dbReference type="InterPro" id="IPR036412">
    <property type="entry name" value="HAD-like_sf"/>
</dbReference>
<dbReference type="AlphaFoldDB" id="A0A2S8BSJ8"/>
<evidence type="ECO:0000313" key="3">
    <source>
        <dbReference type="Proteomes" id="UP000238296"/>
    </source>
</evidence>
<dbReference type="EMBL" id="PPEA01000025">
    <property type="protein sequence ID" value="PQM49645.1"/>
    <property type="molecule type" value="Genomic_DNA"/>
</dbReference>
<gene>
    <name evidence="2" type="primary">yitU</name>
    <name evidence="2" type="ORF">C1Y40_00127</name>
</gene>
<dbReference type="Gene3D" id="3.30.1240.10">
    <property type="match status" value="1"/>
</dbReference>
<dbReference type="SUPFAM" id="SSF56784">
    <property type="entry name" value="HAD-like"/>
    <property type="match status" value="1"/>
</dbReference>
<evidence type="ECO:0000313" key="2">
    <source>
        <dbReference type="EMBL" id="PQM49645.1"/>
    </source>
</evidence>
<keyword evidence="2" id="KW-0378">Hydrolase</keyword>
<dbReference type="PANTHER" id="PTHR10000">
    <property type="entry name" value="PHOSPHOSERINE PHOSPHATASE"/>
    <property type="match status" value="1"/>
</dbReference>